<dbReference type="EMBL" id="LAZR01000112">
    <property type="protein sequence ID" value="KKN90251.1"/>
    <property type="molecule type" value="Genomic_DNA"/>
</dbReference>
<gene>
    <name evidence="1" type="ORF">LCGC14_0230850</name>
</gene>
<accession>A0A0F9WV43</accession>
<dbReference type="AlphaFoldDB" id="A0A0F9WV43"/>
<reference evidence="1" key="1">
    <citation type="journal article" date="2015" name="Nature">
        <title>Complex archaea that bridge the gap between prokaryotes and eukaryotes.</title>
        <authorList>
            <person name="Spang A."/>
            <person name="Saw J.H."/>
            <person name="Jorgensen S.L."/>
            <person name="Zaremba-Niedzwiedzka K."/>
            <person name="Martijn J."/>
            <person name="Lind A.E."/>
            <person name="van Eijk R."/>
            <person name="Schleper C."/>
            <person name="Guy L."/>
            <person name="Ettema T.J."/>
        </authorList>
    </citation>
    <scope>NUCLEOTIDE SEQUENCE</scope>
</reference>
<proteinExistence type="predicted"/>
<evidence type="ECO:0008006" key="2">
    <source>
        <dbReference type="Google" id="ProtNLM"/>
    </source>
</evidence>
<organism evidence="1">
    <name type="scientific">marine sediment metagenome</name>
    <dbReference type="NCBI Taxonomy" id="412755"/>
    <lineage>
        <taxon>unclassified sequences</taxon>
        <taxon>metagenomes</taxon>
        <taxon>ecological metagenomes</taxon>
    </lineage>
</organism>
<name>A0A0F9WV43_9ZZZZ</name>
<comment type="caution">
    <text evidence="1">The sequence shown here is derived from an EMBL/GenBank/DDBJ whole genome shotgun (WGS) entry which is preliminary data.</text>
</comment>
<protein>
    <recommendedName>
        <fullName evidence="2">Glyceraldehyde-3-phosphate dehydrogenase</fullName>
    </recommendedName>
</protein>
<evidence type="ECO:0000313" key="1">
    <source>
        <dbReference type="EMBL" id="KKN90251.1"/>
    </source>
</evidence>
<sequence length="47" mass="5290">MDTPIAISLAVVLLTALGIDALVYGSEHLIFLTKKFVDLIDWLAFWR</sequence>